<dbReference type="InterPro" id="IPR017900">
    <property type="entry name" value="4Fe4S_Fe_S_CS"/>
</dbReference>
<dbReference type="InterPro" id="IPR024569">
    <property type="entry name" value="LutB_C"/>
</dbReference>
<evidence type="ECO:0000256" key="7">
    <source>
        <dbReference type="ARBA" id="ARBA00023014"/>
    </source>
</evidence>
<feature type="domain" description="4Fe-4S ferredoxin-type" evidence="8">
    <location>
        <begin position="306"/>
        <end position="337"/>
    </location>
</feature>
<dbReference type="SUPFAM" id="SSF100950">
    <property type="entry name" value="NagB/RpiA/CoA transferase-like"/>
    <property type="match status" value="1"/>
</dbReference>
<evidence type="ECO:0000259" key="8">
    <source>
        <dbReference type="PROSITE" id="PS51379"/>
    </source>
</evidence>
<dbReference type="Proteomes" id="UP000313645">
    <property type="component" value="Unassembled WGS sequence"/>
</dbReference>
<evidence type="ECO:0000313" key="9">
    <source>
        <dbReference type="EMBL" id="TBW52892.1"/>
    </source>
</evidence>
<accession>A0ABY1ZHY5</accession>
<dbReference type="RefSeq" id="WP_131482786.1">
    <property type="nucleotide sequence ID" value="NZ_SJDL01000026.1"/>
</dbReference>
<name>A0ABY1ZHY5_9GAMM</name>
<dbReference type="PANTHER" id="PTHR47153">
    <property type="entry name" value="LACTATE UTILIZATION PROTEIN B"/>
    <property type="match status" value="1"/>
</dbReference>
<dbReference type="SUPFAM" id="SSF46548">
    <property type="entry name" value="alpha-helical ferredoxin"/>
    <property type="match status" value="1"/>
</dbReference>
<reference evidence="9 10" key="1">
    <citation type="submission" date="2019-02" db="EMBL/GenBank/DDBJ databases">
        <title>Marinobacter halodurans sp. nov., a marine bacterium isolated from sea tidal flat.</title>
        <authorList>
            <person name="Yoo Y."/>
            <person name="Lee D.W."/>
            <person name="Kim B.S."/>
            <person name="Kim J.-J."/>
        </authorList>
    </citation>
    <scope>NUCLEOTIDE SEQUENCE [LARGE SCALE GENOMIC DNA]</scope>
    <source>
        <strain evidence="9 10">YJ-S3-2</strain>
    </source>
</reference>
<evidence type="ECO:0000256" key="4">
    <source>
        <dbReference type="ARBA" id="ARBA00022737"/>
    </source>
</evidence>
<dbReference type="Gene3D" id="1.10.1060.10">
    <property type="entry name" value="Alpha-helical ferredoxin"/>
    <property type="match status" value="1"/>
</dbReference>
<keyword evidence="5" id="KW-0249">Electron transport</keyword>
<dbReference type="InterPro" id="IPR037171">
    <property type="entry name" value="NagB/RpiA_transferase-like"/>
</dbReference>
<evidence type="ECO:0000256" key="6">
    <source>
        <dbReference type="ARBA" id="ARBA00023004"/>
    </source>
</evidence>
<evidence type="ECO:0000256" key="3">
    <source>
        <dbReference type="ARBA" id="ARBA00022723"/>
    </source>
</evidence>
<keyword evidence="2" id="KW-0004">4Fe-4S</keyword>
<dbReference type="InterPro" id="IPR009051">
    <property type="entry name" value="Helical_ferredxn"/>
</dbReference>
<evidence type="ECO:0000313" key="10">
    <source>
        <dbReference type="Proteomes" id="UP000313645"/>
    </source>
</evidence>
<dbReference type="Pfam" id="PF02589">
    <property type="entry name" value="LUD_dom"/>
    <property type="match status" value="1"/>
</dbReference>
<keyword evidence="10" id="KW-1185">Reference proteome</keyword>
<dbReference type="PANTHER" id="PTHR47153:SF2">
    <property type="entry name" value="LACTATE UTILIZATION PROTEIN B"/>
    <property type="match status" value="1"/>
</dbReference>
<keyword evidence="4" id="KW-0677">Repeat</keyword>
<evidence type="ECO:0000256" key="5">
    <source>
        <dbReference type="ARBA" id="ARBA00022982"/>
    </source>
</evidence>
<dbReference type="InterPro" id="IPR003741">
    <property type="entry name" value="LUD_dom"/>
</dbReference>
<dbReference type="PROSITE" id="PS00198">
    <property type="entry name" value="4FE4S_FER_1"/>
    <property type="match status" value="1"/>
</dbReference>
<gene>
    <name evidence="9" type="ORF">EZI54_15460</name>
</gene>
<dbReference type="InterPro" id="IPR024185">
    <property type="entry name" value="FTHF_cligase-like_sf"/>
</dbReference>
<keyword evidence="1" id="KW-0813">Transport</keyword>
<dbReference type="InterPro" id="IPR004452">
    <property type="entry name" value="LutB/LldF"/>
</dbReference>
<organism evidence="9 10">
    <name type="scientific">Marinobacter halodurans</name>
    <dbReference type="NCBI Taxonomy" id="2528979"/>
    <lineage>
        <taxon>Bacteria</taxon>
        <taxon>Pseudomonadati</taxon>
        <taxon>Pseudomonadota</taxon>
        <taxon>Gammaproteobacteria</taxon>
        <taxon>Pseudomonadales</taxon>
        <taxon>Marinobacteraceae</taxon>
        <taxon>Marinobacter</taxon>
    </lineage>
</organism>
<dbReference type="EMBL" id="SJDL01000026">
    <property type="protein sequence ID" value="TBW52892.1"/>
    <property type="molecule type" value="Genomic_DNA"/>
</dbReference>
<dbReference type="Pfam" id="PF13183">
    <property type="entry name" value="Fer4_8"/>
    <property type="match status" value="1"/>
</dbReference>
<keyword evidence="3" id="KW-0479">Metal-binding</keyword>
<dbReference type="Gene3D" id="3.40.50.10420">
    <property type="entry name" value="NagB/RpiA/CoA transferase-like"/>
    <property type="match status" value="1"/>
</dbReference>
<comment type="caution">
    <text evidence="9">The sequence shown here is derived from an EMBL/GenBank/DDBJ whole genome shotgun (WGS) entry which is preliminary data.</text>
</comment>
<dbReference type="NCBIfam" id="TIGR00273">
    <property type="entry name" value="LutB/LldF family L-lactate oxidation iron-sulfur protein"/>
    <property type="match status" value="1"/>
</dbReference>
<dbReference type="InterPro" id="IPR017896">
    <property type="entry name" value="4Fe4S_Fe-S-bd"/>
</dbReference>
<proteinExistence type="predicted"/>
<evidence type="ECO:0000256" key="1">
    <source>
        <dbReference type="ARBA" id="ARBA00022448"/>
    </source>
</evidence>
<keyword evidence="7" id="KW-0411">Iron-sulfur</keyword>
<dbReference type="PROSITE" id="PS51379">
    <property type="entry name" value="4FE4S_FER_2"/>
    <property type="match status" value="1"/>
</dbReference>
<dbReference type="Pfam" id="PF11870">
    <property type="entry name" value="LutB_C"/>
    <property type="match status" value="1"/>
</dbReference>
<sequence>MSGFTNHPDQDFGVRIHDALGDAELRESFHGAMTFLRDRRRAQFPDPEALETLRDSGAAIRDRALAQLPDLLEQLEDRCRHNGIQVHWAETAEDANRIITGLIRAVNGKRIVKGKSMATEEIGLNTALEAAGFTCLESDMGEYIVQQAHETPSHIIMPAIHRNKASIARQFAEQIPDTPYTEDVDELIGTGRRVLRRAFAEADVGISGVNFAVAETGTLCLVENEGNGRMSTTVPDTHIAVMGLEKVIEKLADLPDLMRLLPKSATGQAITTYVNMISGPRRDDESDGPRQVHLVLLDNGRSRIYADRQLRATLRCIRCGACMNHCPVYERLGGHAYGTVYPGPIGQVVMPQLFGLDHAGKLTQACSLNGACGEVCPVRIPLPDLIRRLRHEGVSTDPASPVRGHGRQRRFSEALIWRVWCFIHTRPPLYRLVTRVATRARHWLPPLPRAWTRHRAPLQPADRSFQEMMRHREDRRS</sequence>
<keyword evidence="6" id="KW-0408">Iron</keyword>
<protein>
    <submittedName>
        <fullName evidence="9">Iron-sulfur cluster-binding protein</fullName>
    </submittedName>
</protein>
<evidence type="ECO:0000256" key="2">
    <source>
        <dbReference type="ARBA" id="ARBA00022485"/>
    </source>
</evidence>